<feature type="chain" id="PRO_5011730103" description="TRAP transporter solute receptor, TAXI family" evidence="1">
    <location>
        <begin position="31"/>
        <end position="379"/>
    </location>
</feature>
<dbReference type="STRING" id="555512.SAMN04487993_102923"/>
<evidence type="ECO:0000256" key="1">
    <source>
        <dbReference type="SAM" id="SignalP"/>
    </source>
</evidence>
<dbReference type="NCBIfam" id="TIGR02122">
    <property type="entry name" value="TRAP_TAXI"/>
    <property type="match status" value="1"/>
</dbReference>
<dbReference type="InterPro" id="IPR006311">
    <property type="entry name" value="TAT_signal"/>
</dbReference>
<evidence type="ECO:0008006" key="4">
    <source>
        <dbReference type="Google" id="ProtNLM"/>
    </source>
</evidence>
<evidence type="ECO:0000313" key="3">
    <source>
        <dbReference type="Proteomes" id="UP000199093"/>
    </source>
</evidence>
<dbReference type="PANTHER" id="PTHR42941">
    <property type="entry name" value="SLL1037 PROTEIN"/>
    <property type="match status" value="1"/>
</dbReference>
<organism evidence="2 3">
    <name type="scientific">Salipiger marinus</name>
    <dbReference type="NCBI Taxonomy" id="555512"/>
    <lineage>
        <taxon>Bacteria</taxon>
        <taxon>Pseudomonadati</taxon>
        <taxon>Pseudomonadota</taxon>
        <taxon>Alphaproteobacteria</taxon>
        <taxon>Rhodobacterales</taxon>
        <taxon>Roseobacteraceae</taxon>
        <taxon>Salipiger</taxon>
    </lineage>
</organism>
<evidence type="ECO:0000313" key="2">
    <source>
        <dbReference type="EMBL" id="SDJ39487.1"/>
    </source>
</evidence>
<dbReference type="AlphaFoldDB" id="A0A1G8TDM0"/>
<dbReference type="PANTHER" id="PTHR42941:SF1">
    <property type="entry name" value="SLL1037 PROTEIN"/>
    <property type="match status" value="1"/>
</dbReference>
<proteinExistence type="predicted"/>
<dbReference type="Pfam" id="PF16868">
    <property type="entry name" value="NMT1_3"/>
    <property type="match status" value="1"/>
</dbReference>
<accession>A0A1G8TDM0</accession>
<reference evidence="2 3" key="1">
    <citation type="submission" date="2016-10" db="EMBL/GenBank/DDBJ databases">
        <authorList>
            <person name="de Groot N.N."/>
        </authorList>
    </citation>
    <scope>NUCLEOTIDE SEQUENCE [LARGE SCALE GENOMIC DNA]</scope>
    <source>
        <strain evidence="2 3">DSM 26424</strain>
    </source>
</reference>
<name>A0A1G8TDM0_9RHOB</name>
<feature type="signal peptide" evidence="1">
    <location>
        <begin position="1"/>
        <end position="30"/>
    </location>
</feature>
<dbReference type="SUPFAM" id="SSF53850">
    <property type="entry name" value="Periplasmic binding protein-like II"/>
    <property type="match status" value="1"/>
</dbReference>
<dbReference type="PROSITE" id="PS51318">
    <property type="entry name" value="TAT"/>
    <property type="match status" value="1"/>
</dbReference>
<sequence length="379" mass="40606">MISDLTRRAFMQRSVMAAGASLVLPGTLHAAIPSKLQWTAADVGSSGYIEATAVANALIEQHSSRIRVVPSGTSIGRMMQLKQGRVSLGFLANEAYFASEALYDFSTREWGPQDLRALMGREALFGIVTTANSGIKTIADLKGRRMALIQAHPSTNFKVEGVLAFAGLGWDDVETVEVPGYSAGLQAVLDGAVDAAGAVVGASVLREIEASPNGIGWLPVPADDKEGWDRINASAPLFAPAMMTSGPGASAEAPVPLVGYRYPILSVYAEATMEDVYDMTKAIVEGYDLYKGAAPVMSEYDVNKAGHPPYDTPCHDGAKKYFEEIGVWTEADEAWNTNRLARLAKVQEAWAAATEAADGQGVADKDWPAYWDQFRADHL</sequence>
<dbReference type="RefSeq" id="WP_242656822.1">
    <property type="nucleotide sequence ID" value="NZ_FNEJ01000029.1"/>
</dbReference>
<dbReference type="Proteomes" id="UP000199093">
    <property type="component" value="Unassembled WGS sequence"/>
</dbReference>
<protein>
    <recommendedName>
        <fullName evidence="4">TRAP transporter solute receptor, TAXI family</fullName>
    </recommendedName>
</protein>
<keyword evidence="1" id="KW-0732">Signal</keyword>
<dbReference type="InterPro" id="IPR011852">
    <property type="entry name" value="TRAP_TAXI"/>
</dbReference>
<dbReference type="EMBL" id="FNEJ01000029">
    <property type="protein sequence ID" value="SDJ39487.1"/>
    <property type="molecule type" value="Genomic_DNA"/>
</dbReference>
<dbReference type="Gene3D" id="3.40.190.10">
    <property type="entry name" value="Periplasmic binding protein-like II"/>
    <property type="match status" value="2"/>
</dbReference>
<gene>
    <name evidence="2" type="ORF">SAMN04487993_102923</name>
</gene>
<keyword evidence="3" id="KW-1185">Reference proteome</keyword>